<organism evidence="1 2">
    <name type="scientific">Papaver somniferum</name>
    <name type="common">Opium poppy</name>
    <dbReference type="NCBI Taxonomy" id="3469"/>
    <lineage>
        <taxon>Eukaryota</taxon>
        <taxon>Viridiplantae</taxon>
        <taxon>Streptophyta</taxon>
        <taxon>Embryophyta</taxon>
        <taxon>Tracheophyta</taxon>
        <taxon>Spermatophyta</taxon>
        <taxon>Magnoliopsida</taxon>
        <taxon>Ranunculales</taxon>
        <taxon>Papaveraceae</taxon>
        <taxon>Papaveroideae</taxon>
        <taxon>Papaver</taxon>
    </lineage>
</organism>
<gene>
    <name evidence="1" type="ORF">C5167_006926</name>
</gene>
<evidence type="ECO:0000313" key="1">
    <source>
        <dbReference type="EMBL" id="RZC59618.1"/>
    </source>
</evidence>
<name>A0A4Y7JII8_PAPSO</name>
<sequence length="63" mass="7107">MIVPIRIPSVTARTNTTCTAKQSRNYQTIMAEGIASLIKLRMSWNASFEKPVQVLSHLPEYLT</sequence>
<protein>
    <submittedName>
        <fullName evidence="1">Uncharacterized protein</fullName>
    </submittedName>
</protein>
<dbReference type="EMBL" id="CM010718">
    <property type="protein sequence ID" value="RZC59618.1"/>
    <property type="molecule type" value="Genomic_DNA"/>
</dbReference>
<proteinExistence type="predicted"/>
<accession>A0A4Y7JII8</accession>
<dbReference type="Gramene" id="RZC59618">
    <property type="protein sequence ID" value="RZC59618"/>
    <property type="gene ID" value="C5167_006926"/>
</dbReference>
<evidence type="ECO:0000313" key="2">
    <source>
        <dbReference type="Proteomes" id="UP000316621"/>
    </source>
</evidence>
<dbReference type="AlphaFoldDB" id="A0A4Y7JII8"/>
<dbReference type="Proteomes" id="UP000316621">
    <property type="component" value="Chromosome 4"/>
</dbReference>
<keyword evidence="2" id="KW-1185">Reference proteome</keyword>
<reference evidence="1 2" key="1">
    <citation type="journal article" date="2018" name="Science">
        <title>The opium poppy genome and morphinan production.</title>
        <authorList>
            <person name="Guo L."/>
            <person name="Winzer T."/>
            <person name="Yang X."/>
            <person name="Li Y."/>
            <person name="Ning Z."/>
            <person name="He Z."/>
            <person name="Teodor R."/>
            <person name="Lu Y."/>
            <person name="Bowser T.A."/>
            <person name="Graham I.A."/>
            <person name="Ye K."/>
        </authorList>
    </citation>
    <scope>NUCLEOTIDE SEQUENCE [LARGE SCALE GENOMIC DNA]</scope>
    <source>
        <strain evidence="2">cv. HN1</strain>
        <tissue evidence="1">Leaves</tissue>
    </source>
</reference>